<accession>A0A1I6R4T4</accession>
<sequence length="438" mass="45842">MSRKILNYAASVPLSVQSGSTLIPNSPARLQLAGIGIFIPNTAAGANRVELTACVGILKNVSSSTGRIFFRIFRDGNEIFNGIQYTPSSGPPGAQTTTFAFETIDFNVPAGFHTYAVTVESLISVNSVAGPITFSGAAISTADILSNNQVLNYQAAVPRSVSVQGNPILLATSPSNTQLAGLGIFIPQSGSSPNRIQLKATVGVEGLTDTGTTVIFRMFRDGVEIFNEQLTLFLGSNDFNLSTMQTIDFNGSTGFHVYTVTAETSSGTSQAIGPISFSGWVIGADTQISPTLPNQVLDYAASVPRSVSLPGNPMVIPMTPARLQLAGLGIFIPVTPSGANRVQLTGTIGAQVLGGIGSAASQLIIRIFRDGSEIFNAPYALVNATFFNCFSVQAIDFNVPTGFHVYSMTIEVQTVIFNGVSQVIGPITLSGMVIGPLG</sequence>
<dbReference type="EMBL" id="FPAA01000004">
    <property type="protein sequence ID" value="SFS59508.1"/>
    <property type="molecule type" value="Genomic_DNA"/>
</dbReference>
<reference evidence="2" key="1">
    <citation type="submission" date="2016-10" db="EMBL/GenBank/DDBJ databases">
        <authorList>
            <person name="Varghese N."/>
            <person name="Submissions S."/>
        </authorList>
    </citation>
    <scope>NUCLEOTIDE SEQUENCE [LARGE SCALE GENOMIC DNA]</scope>
    <source>
        <strain evidence="2">DSM 45789</strain>
    </source>
</reference>
<dbReference type="Proteomes" id="UP000198660">
    <property type="component" value="Unassembled WGS sequence"/>
</dbReference>
<dbReference type="AlphaFoldDB" id="A0A1I6R4T4"/>
<protein>
    <submittedName>
        <fullName evidence="1">Uncharacterized protein</fullName>
    </submittedName>
</protein>
<proteinExistence type="predicted"/>
<name>A0A1I6R4T4_9BACL</name>
<evidence type="ECO:0000313" key="2">
    <source>
        <dbReference type="Proteomes" id="UP000198660"/>
    </source>
</evidence>
<organism evidence="1 2">
    <name type="scientific">Marininema halotolerans</name>
    <dbReference type="NCBI Taxonomy" id="1155944"/>
    <lineage>
        <taxon>Bacteria</taxon>
        <taxon>Bacillati</taxon>
        <taxon>Bacillota</taxon>
        <taxon>Bacilli</taxon>
        <taxon>Bacillales</taxon>
        <taxon>Thermoactinomycetaceae</taxon>
        <taxon>Marininema</taxon>
    </lineage>
</organism>
<keyword evidence="2" id="KW-1185">Reference proteome</keyword>
<dbReference type="OrthoDB" id="2922920at2"/>
<evidence type="ECO:0000313" key="1">
    <source>
        <dbReference type="EMBL" id="SFS59508.1"/>
    </source>
</evidence>
<gene>
    <name evidence="1" type="ORF">SAMN05444972_104107</name>
</gene>
<dbReference type="RefSeq" id="WP_091835683.1">
    <property type="nucleotide sequence ID" value="NZ_FPAA01000004.1"/>
</dbReference>